<dbReference type="GO" id="GO:0089705">
    <property type="term" value="P:protein localization to outer membrane"/>
    <property type="evidence" value="ECO:0007669"/>
    <property type="project" value="TreeGrafter"/>
</dbReference>
<dbReference type="AlphaFoldDB" id="A0A0W0XFV8"/>
<accession>A0A0W0XFV8</accession>
<dbReference type="PROSITE" id="PS00211">
    <property type="entry name" value="ABC_TRANSPORTER_1"/>
    <property type="match status" value="1"/>
</dbReference>
<evidence type="ECO:0000313" key="11">
    <source>
        <dbReference type="Proteomes" id="UP000054858"/>
    </source>
</evidence>
<keyword evidence="4 8" id="KW-0547">Nucleotide-binding</keyword>
<evidence type="ECO:0000256" key="5">
    <source>
        <dbReference type="ARBA" id="ARBA00022840"/>
    </source>
</evidence>
<dbReference type="PROSITE" id="PS50893">
    <property type="entry name" value="ABC_TRANSPORTER_2"/>
    <property type="match status" value="1"/>
</dbReference>
<comment type="caution">
    <text evidence="10">The sequence shown here is derived from an EMBL/GenBank/DDBJ whole genome shotgun (WGS) entry which is preliminary data.</text>
</comment>
<evidence type="ECO:0000256" key="8">
    <source>
        <dbReference type="RuleBase" id="RU367068"/>
    </source>
</evidence>
<evidence type="ECO:0000256" key="6">
    <source>
        <dbReference type="ARBA" id="ARBA00022967"/>
    </source>
</evidence>
<evidence type="ECO:0000259" key="9">
    <source>
        <dbReference type="PROSITE" id="PS50893"/>
    </source>
</evidence>
<evidence type="ECO:0000256" key="1">
    <source>
        <dbReference type="ARBA" id="ARBA00022448"/>
    </source>
</evidence>
<evidence type="ECO:0000256" key="7">
    <source>
        <dbReference type="ARBA" id="ARBA00023136"/>
    </source>
</evidence>
<keyword evidence="2 8" id="KW-1003">Cell membrane</keyword>
<keyword evidence="7 8" id="KW-0472">Membrane</keyword>
<dbReference type="EMBL" id="LNYP01000008">
    <property type="protein sequence ID" value="KTD43451.1"/>
    <property type="molecule type" value="Genomic_DNA"/>
</dbReference>
<dbReference type="SMART" id="SM00382">
    <property type="entry name" value="AAA"/>
    <property type="match status" value="1"/>
</dbReference>
<keyword evidence="3 8" id="KW-0997">Cell inner membrane</keyword>
<comment type="subcellular location">
    <subcellularLocation>
        <location evidence="8">Cell inner membrane</location>
        <topology evidence="8">Peripheral membrane protein</topology>
    </subcellularLocation>
</comment>
<evidence type="ECO:0000313" key="10">
    <source>
        <dbReference type="EMBL" id="KTD43451.1"/>
    </source>
</evidence>
<dbReference type="InterPro" id="IPR017871">
    <property type="entry name" value="ABC_transporter-like_CS"/>
</dbReference>
<dbReference type="Proteomes" id="UP000054858">
    <property type="component" value="Unassembled WGS sequence"/>
</dbReference>
<dbReference type="PATRIC" id="fig|29423.5.peg.651"/>
<protein>
    <recommendedName>
        <fullName evidence="8">Lipoprotein-releasing system ATP-binding protein LolD</fullName>
        <ecNumber evidence="8">7.6.2.-</ecNumber>
    </recommendedName>
</protein>
<dbReference type="RefSeq" id="WP_025385915.1">
    <property type="nucleotide sequence ID" value="NZ_LCUA01000005.1"/>
</dbReference>
<dbReference type="Pfam" id="PF00005">
    <property type="entry name" value="ABC_tran"/>
    <property type="match status" value="1"/>
</dbReference>
<dbReference type="CDD" id="cd03255">
    <property type="entry name" value="ABC_MJ0796_LolCDE_FtsE"/>
    <property type="match status" value="1"/>
</dbReference>
<evidence type="ECO:0000256" key="3">
    <source>
        <dbReference type="ARBA" id="ARBA00022519"/>
    </source>
</evidence>
<dbReference type="PANTHER" id="PTHR24220:SF689">
    <property type="entry name" value="LIPOPROTEIN-RELEASING SYSTEM ATP-BINDING PROTEIN LOLD"/>
    <property type="match status" value="1"/>
</dbReference>
<dbReference type="SUPFAM" id="SSF52540">
    <property type="entry name" value="P-loop containing nucleoside triphosphate hydrolases"/>
    <property type="match status" value="1"/>
</dbReference>
<keyword evidence="1 8" id="KW-0813">Transport</keyword>
<dbReference type="GO" id="GO:0016887">
    <property type="term" value="F:ATP hydrolysis activity"/>
    <property type="evidence" value="ECO:0007669"/>
    <property type="project" value="InterPro"/>
</dbReference>
<dbReference type="GO" id="GO:0005524">
    <property type="term" value="F:ATP binding"/>
    <property type="evidence" value="ECO:0007669"/>
    <property type="project" value="UniProtKB-UniRule"/>
</dbReference>
<reference evidence="10 11" key="1">
    <citation type="submission" date="2015-11" db="EMBL/GenBank/DDBJ databases">
        <title>Genomic analysis of 38 Legionella species identifies large and diverse effector repertoires.</title>
        <authorList>
            <person name="Burstein D."/>
            <person name="Amaro F."/>
            <person name="Zusman T."/>
            <person name="Lifshitz Z."/>
            <person name="Cohen O."/>
            <person name="Gilbert J.A."/>
            <person name="Pupko T."/>
            <person name="Shuman H.A."/>
            <person name="Segal G."/>
        </authorList>
    </citation>
    <scope>NUCLEOTIDE SEQUENCE [LARGE SCALE GENOMIC DNA]</scope>
    <source>
        <strain evidence="10 11">Oak Ridge-10</strain>
    </source>
</reference>
<evidence type="ECO:0000256" key="4">
    <source>
        <dbReference type="ARBA" id="ARBA00022741"/>
    </source>
</evidence>
<name>A0A0W0XFV8_9GAMM</name>
<dbReference type="PANTHER" id="PTHR24220">
    <property type="entry name" value="IMPORT ATP-BINDING PROTEIN"/>
    <property type="match status" value="1"/>
</dbReference>
<dbReference type="Gene3D" id="3.40.50.300">
    <property type="entry name" value="P-loop containing nucleotide triphosphate hydrolases"/>
    <property type="match status" value="1"/>
</dbReference>
<gene>
    <name evidence="8" type="primary">lolD</name>
    <name evidence="10" type="ORF">Loak_0626</name>
</gene>
<dbReference type="GO" id="GO:0044874">
    <property type="term" value="P:lipoprotein localization to outer membrane"/>
    <property type="evidence" value="ECO:0007669"/>
    <property type="project" value="TreeGrafter"/>
</dbReference>
<organism evidence="10 11">
    <name type="scientific">Legionella oakridgensis</name>
    <dbReference type="NCBI Taxonomy" id="29423"/>
    <lineage>
        <taxon>Bacteria</taxon>
        <taxon>Pseudomonadati</taxon>
        <taxon>Pseudomonadota</taxon>
        <taxon>Gammaproteobacteria</taxon>
        <taxon>Legionellales</taxon>
        <taxon>Legionellaceae</taxon>
        <taxon>Legionella</taxon>
    </lineage>
</organism>
<proteinExistence type="inferred from homology"/>
<keyword evidence="6 8" id="KW-1278">Translocase</keyword>
<sequence length="227" mass="25043">MSKNIVSCRALSKSYHDGNTSIEVLKALDFTVNEGDRIAIVGPSGSGKSTLLHLLGGLDKPSDGQVFMQDINWQTLTEKQRCQVRNKYLGFIYQFHHLLPEFSALENIALPLLLAGQSIEAAAAAARHILEQVGLSAREEHKPAQLSGGERQRVAIARALVHQPQCVFADEPTGNLDHATAVRIFELMLHLNSQRNTALVIVTHDMELAKRMDRIMSLQNGCLIESL</sequence>
<keyword evidence="5 8" id="KW-0067">ATP-binding</keyword>
<dbReference type="InterPro" id="IPR003439">
    <property type="entry name" value="ABC_transporter-like_ATP-bd"/>
</dbReference>
<comment type="subunit">
    <text evidence="8">The complex is composed of two ATP-binding proteins (LolD) and two transmembrane proteins (LolC and LolE).</text>
</comment>
<dbReference type="InterPro" id="IPR003593">
    <property type="entry name" value="AAA+_ATPase"/>
</dbReference>
<dbReference type="EC" id="7.6.2.-" evidence="8"/>
<dbReference type="GO" id="GO:0022857">
    <property type="term" value="F:transmembrane transporter activity"/>
    <property type="evidence" value="ECO:0007669"/>
    <property type="project" value="TreeGrafter"/>
</dbReference>
<dbReference type="InterPro" id="IPR027417">
    <property type="entry name" value="P-loop_NTPase"/>
</dbReference>
<comment type="similarity">
    <text evidence="8">Belongs to the ABC transporter superfamily. Lipoprotein translocase (TC 3.A.1.125) family.</text>
</comment>
<dbReference type="NCBIfam" id="TIGR02211">
    <property type="entry name" value="LolD_lipo_ex"/>
    <property type="match status" value="1"/>
</dbReference>
<feature type="domain" description="ABC transporter" evidence="9">
    <location>
        <begin position="6"/>
        <end position="227"/>
    </location>
</feature>
<dbReference type="InterPro" id="IPR015854">
    <property type="entry name" value="ABC_transpr_LolD-like"/>
</dbReference>
<evidence type="ECO:0000256" key="2">
    <source>
        <dbReference type="ARBA" id="ARBA00022475"/>
    </source>
</evidence>
<comment type="function">
    <text evidence="8">Part of the ABC transporter complex LolCDE involved in the translocation of mature outer membrane-directed lipoproteins, from the inner membrane to the periplasmic chaperone, LolA. Responsible for the formation of the LolA-lipoprotein complex in an ATP-dependent manner.</text>
</comment>
<dbReference type="InterPro" id="IPR011924">
    <property type="entry name" value="LolD_lipo_ATP-bd"/>
</dbReference>
<dbReference type="InterPro" id="IPR017911">
    <property type="entry name" value="MacB-like_ATP-bd"/>
</dbReference>
<dbReference type="FunFam" id="3.40.50.300:FF:000230">
    <property type="entry name" value="Lipoprotein-releasing system ATP-binding protein LolD"/>
    <property type="match status" value="1"/>
</dbReference>
<dbReference type="GO" id="GO:0005886">
    <property type="term" value="C:plasma membrane"/>
    <property type="evidence" value="ECO:0007669"/>
    <property type="project" value="UniProtKB-SubCell"/>
</dbReference>